<keyword evidence="1" id="KW-0732">Signal</keyword>
<reference evidence="2 3" key="1">
    <citation type="submission" date="2021-03" db="EMBL/GenBank/DDBJ databases">
        <authorList>
            <person name="So Y."/>
        </authorList>
    </citation>
    <scope>NUCLEOTIDE SEQUENCE [LARGE SCALE GENOMIC DNA]</scope>
    <source>
        <strain evidence="2 3">PWR1</strain>
    </source>
</reference>
<gene>
    <name evidence="2" type="ORF">J5Y09_09640</name>
</gene>
<accession>A0ABS4ATL0</accession>
<evidence type="ECO:0000313" key="3">
    <source>
        <dbReference type="Proteomes" id="UP000680815"/>
    </source>
</evidence>
<evidence type="ECO:0000313" key="2">
    <source>
        <dbReference type="EMBL" id="MBP0464173.1"/>
    </source>
</evidence>
<sequence length="490" mass="53545">MRLSYLAMAAGLALAPLAAIAQQAAPPRAAQPAPQQQPAPREREVTIVNQSGQTLREVYAAPPGAESFGPDLLGADTVPDRGNFRARVTSATCTLEFRAIFQDGTEERRRQNICEARRVQFGDPSIPLREATIRNETDMILLQVFAAPPGAAGRGPDRLGENVVPAGREFRVRMGRTRDCIFDVTAVFEDGEEEVREALNLCREPRVTFGDPNAPRREARVTNAADRTIRELYASTRAPGAWGPDRLGNDMLEQGASVTLRLRGAACLWDIRAVYEDDAEEVKRGVDLCAVRELAFDGSGAPRPPERRVTLVNRHGATIQEVYLSGSAEEDWGPDRLGEEVLPRGRRIEIGARLRECEADLRIVFEERRAAEERAAINLCEVSVIVLRPGWTLADRLDEGEAQETGPRPGSVRLRNAAEVPVAELYADPPGAPRGADRLGRTVLGVGETLDFAPPEGTECRADLTAVFRDGRELRLPAADLCAGVEVVLR</sequence>
<protein>
    <submittedName>
        <fullName evidence="2">Uncharacterized protein</fullName>
    </submittedName>
</protein>
<dbReference type="RefSeq" id="WP_209351543.1">
    <property type="nucleotide sequence ID" value="NZ_JAGIYZ010000007.1"/>
</dbReference>
<comment type="caution">
    <text evidence="2">The sequence shown here is derived from an EMBL/GenBank/DDBJ whole genome shotgun (WGS) entry which is preliminary data.</text>
</comment>
<evidence type="ECO:0000256" key="1">
    <source>
        <dbReference type="SAM" id="SignalP"/>
    </source>
</evidence>
<name>A0ABS4ATL0_9PROT</name>
<keyword evidence="3" id="KW-1185">Reference proteome</keyword>
<feature type="signal peptide" evidence="1">
    <location>
        <begin position="1"/>
        <end position="21"/>
    </location>
</feature>
<feature type="chain" id="PRO_5045049019" evidence="1">
    <location>
        <begin position="22"/>
        <end position="490"/>
    </location>
</feature>
<proteinExistence type="predicted"/>
<dbReference type="EMBL" id="JAGIYZ010000007">
    <property type="protein sequence ID" value="MBP0464173.1"/>
    <property type="molecule type" value="Genomic_DNA"/>
</dbReference>
<organism evidence="2 3">
    <name type="scientific">Roseomonas nitratireducens</name>
    <dbReference type="NCBI Taxonomy" id="2820810"/>
    <lineage>
        <taxon>Bacteria</taxon>
        <taxon>Pseudomonadati</taxon>
        <taxon>Pseudomonadota</taxon>
        <taxon>Alphaproteobacteria</taxon>
        <taxon>Acetobacterales</taxon>
        <taxon>Roseomonadaceae</taxon>
        <taxon>Roseomonas</taxon>
    </lineage>
</organism>
<dbReference type="Proteomes" id="UP000680815">
    <property type="component" value="Unassembled WGS sequence"/>
</dbReference>